<evidence type="ECO:0000256" key="1">
    <source>
        <dbReference type="SAM" id="SignalP"/>
    </source>
</evidence>
<comment type="caution">
    <text evidence="2">The sequence shown here is derived from an EMBL/GenBank/DDBJ whole genome shotgun (WGS) entry which is preliminary data.</text>
</comment>
<keyword evidence="3" id="KW-1185">Reference proteome</keyword>
<keyword evidence="1" id="KW-0732">Signal</keyword>
<feature type="signal peptide" evidence="1">
    <location>
        <begin position="1"/>
        <end position="18"/>
    </location>
</feature>
<dbReference type="EMBL" id="JAQPZS010000013">
    <property type="protein sequence ID" value="MEJ6497109.1"/>
    <property type="molecule type" value="Genomic_DNA"/>
</dbReference>
<accession>A0ABU8SVR1</accession>
<evidence type="ECO:0000313" key="3">
    <source>
        <dbReference type="Proteomes" id="UP001377972"/>
    </source>
</evidence>
<sequence>MSKLSFGLAVAASFICGAVTMSLFQSDPQQQPQTYQQQFVEERIAQAPEQQATAVAPVINKQVAEVNSDSSAAVSKTELEQQVAELKLQVENQQAVIASYRSSAIPPQQIDSHLDELYTLLEEQSRDEAWAYQVETAMSDFLIMADLPVQPQLSVSTCKSSVCQFKLLQPEGSDDLPSHYWRNMTDKMMEQSWWKQFKFTSTTSSDDSLTIIASTE</sequence>
<feature type="chain" id="PRO_5047535617" description="Orphan protein" evidence="1">
    <location>
        <begin position="19"/>
        <end position="216"/>
    </location>
</feature>
<dbReference type="Proteomes" id="UP001377972">
    <property type="component" value="Unassembled WGS sequence"/>
</dbReference>
<name>A0ABU8SVR1_9GAMM</name>
<organism evidence="2 3">
    <name type="scientific">Pseudoalteromonas lipolytica</name>
    <dbReference type="NCBI Taxonomy" id="570156"/>
    <lineage>
        <taxon>Bacteria</taxon>
        <taxon>Pseudomonadati</taxon>
        <taxon>Pseudomonadota</taxon>
        <taxon>Gammaproteobacteria</taxon>
        <taxon>Alteromonadales</taxon>
        <taxon>Pseudoalteromonadaceae</taxon>
        <taxon>Pseudoalteromonas</taxon>
    </lineage>
</organism>
<gene>
    <name evidence="2" type="ORF">PQI24_13785</name>
</gene>
<reference evidence="2 3" key="1">
    <citation type="submission" date="2023-01" db="EMBL/GenBank/DDBJ databases">
        <title>Trichodesmium-associated heterotrophic epibiont bacteria.</title>
        <authorList>
            <person name="Cleveland C.S."/>
            <person name="Webb E.A."/>
        </authorList>
    </citation>
    <scope>NUCLEOTIDE SEQUENCE [LARGE SCALE GENOMIC DNA]</scope>
    <source>
        <strain evidence="2 3">USCH2</strain>
    </source>
</reference>
<proteinExistence type="predicted"/>
<evidence type="ECO:0000313" key="2">
    <source>
        <dbReference type="EMBL" id="MEJ6497109.1"/>
    </source>
</evidence>
<dbReference type="RefSeq" id="WP_235377094.1">
    <property type="nucleotide sequence ID" value="NZ_JAQPZS010000013.1"/>
</dbReference>
<evidence type="ECO:0008006" key="4">
    <source>
        <dbReference type="Google" id="ProtNLM"/>
    </source>
</evidence>
<protein>
    <recommendedName>
        <fullName evidence="4">Orphan protein</fullName>
    </recommendedName>
</protein>